<evidence type="ECO:0000313" key="2">
    <source>
        <dbReference type="Proteomes" id="UP000515135"/>
    </source>
</evidence>
<sequence>MPFTTTTDSTARPLQLYLLEQCHLQQVKAHLTRAQLKLQPELLVVQQDLGPLLLDQQSKIQQRHLQQSTATLPFTTSKTTTNQLTTHKTALETQGTTSGPTTRASTVQPTATMPFTTTDSTTRQFTTITTQPETTVPTESLTTSTSTTEATPTMSLTTTHGRTTSKKTTITTQPQTTVETTRPTIRASTIVPTGTMPFTTKNERTTRTSGDITETTTPNRTPVKATSEGPMELLFDYNVTQVEVTTWLSNVDVELSEELHLEQFEVSLTEMQSQDGVPLVSLTATANVEVTEERWVLVYKKGPGETHTGLLFPELENLDITAGLTGVLPAEVQVSAIRSASELYFSRHLGSLQTDYASMMATTDFSSLVHLSAPVPSQIELNELFCLQRLPASLEWSVQANPQVEFSISISTSATDGVILASFTPPSVEVFDYAAMQVEVTAWESNLDVSLSEELQLEQFEVSLTEMQSQDGVPLVSLTATANVEVTGERWVLVYKKGPGDTHTGLRFPQLENLDIFAGLTGVLPAEVQVSAIRAASELYFSRHLSSLQTDYASMMAATDFSSLVDLSAPVPSRIDLNELFCLQRLPASLEWSVQATPQVEFSISVSTSATDGVILASFSPPSVEVFDYAAMQVEVTAWETNLDTALSEELQLGQFQVSLTEMQSQDGVPLVSLTATANLEVNVERWVLVYKKGPGVTHTGLLFPELENLDITAGLTGVLPAEVQVSAIRAASELYFSRHLSSLQTDYASMMATTDFSSLVDLSAPVPSRIDLNELFSLQRLPSSLEWSVQANPQVEFSISVSTSATDRIILACFTPPSVEVFDYPAMSVDVIAWESNLDAALSEELQLGQFQVSLREMQSQDGVPLVSLTATANVEVTEERWVLVYQEGPGVTHTGLLLSELVNLDITQGLTGVLPETLQVSSIRVASELYFSRHLASLQTDYVSMMAATDFSSLVDLSAPVPSRIELSEVFYLQLLPASLDWSVQANPQVEFSISVSTSATDRIILASFTPPSVEVFDYSAMSVDVVAWESNLDASLSEELQLGQFQVSLREMQSQDGVPLVSLTATANVEVTEERWVLVYQEGPGVTHTGLLLSELVNLDITQGLTGVLPATLQVSSIRVASELYFSRHLASLQTDYVSMMAATDFSSLVDSSAPVPSLIELSEVFYLQLLPASLEWSVQANLQVKFSISVSTSATDRIILASFTPPSVEVFDYPAMSVDVTAWETNLDAALSEELQLGQFQVSLREMQSQDGVPLVSLTATANVEVTEERWVLVYQEGPGVTHTALLLSELVNLDITQGLTGILPATLQVSSIRVASELYFSRHLASLQTDYVSMMAATDFSSLVDSSAPVPNRIELSEVFYLQLLPASLEWSVQANPQVEFSISISTSVTDRIILASFTPPSVEVFDYPAMSVDVIAWETNLDAALSEELQLGEFQVSLREMQSQDGVPLVSLTATANVEVTEERWVLVYQEGPGVTHTALLLSELVNLDVTQGLTGVLPATLQVSSIRVASELYFSRHLASLQTDYVSMMAATDFSSLVDSSAPVPSRIELSEVFYLQLLPASLEWSMQANPQVEFSISISTSATDRIILASFTPPSVEVFDYAAMSVDLTAWETNLDAALSEELQLGQFQVSLREMQSQDGVPLVSLTATANMEVTEERWVLVYQEGPGVTHTALLLSELVNLDITQGLTGVLPATLQVSSIRVASELYFSRHLASLQTDYVSMMAATDFSSLVDLSAPVPSRIELSEVFYLQLLPASLEWTVQANPQVEFSISLSTSVTDRIILASFTPPSVEVFDYPAMSVDVTAWRSNLDAALSEELQLEQFQVSLREMQSQDGVPLVSLTATANVEVTEERWVLVYQEGPGVTHTALLLSELVNLDITQGLTGE</sequence>
<feature type="compositionally biased region" description="Polar residues" evidence="1">
    <location>
        <begin position="91"/>
        <end position="107"/>
    </location>
</feature>
<feature type="region of interest" description="Disordered" evidence="1">
    <location>
        <begin position="132"/>
        <end position="226"/>
    </location>
</feature>
<accession>A0A6P4YGG3</accession>
<reference evidence="3" key="1">
    <citation type="submission" date="2025-08" db="UniProtKB">
        <authorList>
            <consortium name="RefSeq"/>
        </authorList>
    </citation>
    <scope>IDENTIFICATION</scope>
    <source>
        <tissue evidence="3">Gonad</tissue>
    </source>
</reference>
<dbReference type="OrthoDB" id="1163657at2759"/>
<keyword evidence="2" id="KW-1185">Reference proteome</keyword>
<dbReference type="GeneID" id="109472914"/>
<organism evidence="2 3">
    <name type="scientific">Branchiostoma belcheri</name>
    <name type="common">Amphioxus</name>
    <dbReference type="NCBI Taxonomy" id="7741"/>
    <lineage>
        <taxon>Eukaryota</taxon>
        <taxon>Metazoa</taxon>
        <taxon>Chordata</taxon>
        <taxon>Cephalochordata</taxon>
        <taxon>Leptocardii</taxon>
        <taxon>Amphioxiformes</taxon>
        <taxon>Branchiostomatidae</taxon>
        <taxon>Branchiostoma</taxon>
    </lineage>
</organism>
<feature type="compositionally biased region" description="Polar residues" evidence="1">
    <location>
        <begin position="207"/>
        <end position="220"/>
    </location>
</feature>
<dbReference type="KEGG" id="bbel:109472914"/>
<feature type="compositionally biased region" description="Low complexity" evidence="1">
    <location>
        <begin position="132"/>
        <end position="185"/>
    </location>
</feature>
<evidence type="ECO:0000313" key="3">
    <source>
        <dbReference type="RefSeq" id="XP_019628340.1"/>
    </source>
</evidence>
<dbReference type="PANTHER" id="PTHR13802:SF52">
    <property type="entry name" value="MUCIN-4"/>
    <property type="match status" value="1"/>
</dbReference>
<proteinExistence type="predicted"/>
<dbReference type="RefSeq" id="XP_019628340.1">
    <property type="nucleotide sequence ID" value="XM_019772781.1"/>
</dbReference>
<feature type="region of interest" description="Disordered" evidence="1">
    <location>
        <begin position="86"/>
        <end position="107"/>
    </location>
</feature>
<dbReference type="InterPro" id="IPR051495">
    <property type="entry name" value="Epithelial_Barrier/Signaling"/>
</dbReference>
<dbReference type="Proteomes" id="UP000515135">
    <property type="component" value="Unplaced"/>
</dbReference>
<protein>
    <submittedName>
        <fullName evidence="3">Uncharacterized protein LOC109472914</fullName>
    </submittedName>
</protein>
<name>A0A6P4YGG3_BRABE</name>
<feature type="compositionally biased region" description="Polar residues" evidence="1">
    <location>
        <begin position="186"/>
        <end position="200"/>
    </location>
</feature>
<gene>
    <name evidence="3" type="primary">LOC109472914</name>
</gene>
<evidence type="ECO:0000256" key="1">
    <source>
        <dbReference type="SAM" id="MobiDB-lite"/>
    </source>
</evidence>
<dbReference type="PANTHER" id="PTHR13802">
    <property type="entry name" value="MUCIN 4-RELATED"/>
    <property type="match status" value="1"/>
</dbReference>